<keyword evidence="7" id="KW-1185">Reference proteome</keyword>
<dbReference type="InterPro" id="IPR002123">
    <property type="entry name" value="Plipid/glycerol_acylTrfase"/>
</dbReference>
<keyword evidence="2" id="KW-0808">Transferase</keyword>
<dbReference type="RefSeq" id="WP_170021292.1">
    <property type="nucleotide sequence ID" value="NZ_JABCSC020000001.1"/>
</dbReference>
<dbReference type="SUPFAM" id="SSF69593">
    <property type="entry name" value="Glycerol-3-phosphate (1)-acyltransferase"/>
    <property type="match status" value="1"/>
</dbReference>
<feature type="transmembrane region" description="Helical" evidence="4">
    <location>
        <begin position="6"/>
        <end position="26"/>
    </location>
</feature>
<keyword evidence="4" id="KW-1133">Transmembrane helix</keyword>
<dbReference type="GO" id="GO:0016746">
    <property type="term" value="F:acyltransferase activity"/>
    <property type="evidence" value="ECO:0007669"/>
    <property type="project" value="UniProtKB-KW"/>
</dbReference>
<gene>
    <name evidence="6" type="ORF">HJ583_001675</name>
</gene>
<sequence length="254" mass="28223">MNLLRSLVFALFLLFVFLPFTGFVALTRWMSLRQRYDFVTGWNARYTLGAFRRLLGITHRVQGLENIPAEPVVFLAKHQSAWETLALAAFLPPSAYVAKRELLRIPFFGWGMAQMPIVTIDRSAGKDALRQVVEQGGALMNEGYSVVIFPEGTRTAVGGQRRYKIGGATLAVETGRKVVPIAHNAGEFWPRNAFVKRPGEITVSIGPAIETAGRSAETVNAEAAAWIEGEMHRLFPQHYRQSLGSKREAARVAH</sequence>
<dbReference type="Pfam" id="PF01553">
    <property type="entry name" value="Acyltransferase"/>
    <property type="match status" value="1"/>
</dbReference>
<name>A0ABX2IH85_9RHOO</name>
<reference evidence="6 7" key="1">
    <citation type="submission" date="2020-06" db="EMBL/GenBank/DDBJ databases">
        <title>Draft genome of Uliginosibacterium sp. IMCC34675.</title>
        <authorList>
            <person name="Song J."/>
        </authorList>
    </citation>
    <scope>NUCLEOTIDE SEQUENCE [LARGE SCALE GENOMIC DNA]</scope>
    <source>
        <strain evidence="6 7">IMCC34675</strain>
    </source>
</reference>
<evidence type="ECO:0000256" key="3">
    <source>
        <dbReference type="ARBA" id="ARBA00023315"/>
    </source>
</evidence>
<accession>A0ABX2IH85</accession>
<organism evidence="6 7">
    <name type="scientific">Uliginosibacterium aquaticum</name>
    <dbReference type="NCBI Taxonomy" id="2731212"/>
    <lineage>
        <taxon>Bacteria</taxon>
        <taxon>Pseudomonadati</taxon>
        <taxon>Pseudomonadota</taxon>
        <taxon>Betaproteobacteria</taxon>
        <taxon>Rhodocyclales</taxon>
        <taxon>Zoogloeaceae</taxon>
        <taxon>Uliginosibacterium</taxon>
    </lineage>
</organism>
<dbReference type="CDD" id="cd07989">
    <property type="entry name" value="LPLAT_AGPAT-like"/>
    <property type="match status" value="1"/>
</dbReference>
<evidence type="ECO:0000256" key="2">
    <source>
        <dbReference type="ARBA" id="ARBA00022679"/>
    </source>
</evidence>
<dbReference type="PANTHER" id="PTHR10434:SF40">
    <property type="entry name" value="1-ACYL-SN-GLYCEROL-3-PHOSPHATE ACYLTRANSFERASE"/>
    <property type="match status" value="1"/>
</dbReference>
<evidence type="ECO:0000256" key="1">
    <source>
        <dbReference type="ARBA" id="ARBA00005189"/>
    </source>
</evidence>
<keyword evidence="3 6" id="KW-0012">Acyltransferase</keyword>
<comment type="pathway">
    <text evidence="1">Lipid metabolism.</text>
</comment>
<proteinExistence type="predicted"/>
<comment type="caution">
    <text evidence="6">The sequence shown here is derived from an EMBL/GenBank/DDBJ whole genome shotgun (WGS) entry which is preliminary data.</text>
</comment>
<evidence type="ECO:0000313" key="6">
    <source>
        <dbReference type="EMBL" id="NSL53726.1"/>
    </source>
</evidence>
<dbReference type="SMART" id="SM00563">
    <property type="entry name" value="PlsC"/>
    <property type="match status" value="1"/>
</dbReference>
<evidence type="ECO:0000313" key="7">
    <source>
        <dbReference type="Proteomes" id="UP000778523"/>
    </source>
</evidence>
<feature type="domain" description="Phospholipid/glycerol acyltransferase" evidence="5">
    <location>
        <begin position="72"/>
        <end position="186"/>
    </location>
</feature>
<dbReference type="Proteomes" id="UP000778523">
    <property type="component" value="Unassembled WGS sequence"/>
</dbReference>
<keyword evidence="4" id="KW-0812">Transmembrane</keyword>
<evidence type="ECO:0000256" key="4">
    <source>
        <dbReference type="SAM" id="Phobius"/>
    </source>
</evidence>
<dbReference type="EMBL" id="JABCSC020000001">
    <property type="protein sequence ID" value="NSL53726.1"/>
    <property type="molecule type" value="Genomic_DNA"/>
</dbReference>
<protein>
    <submittedName>
        <fullName evidence="6">1-acyl-sn-glycerol-3-phosphate acyltransferase</fullName>
    </submittedName>
</protein>
<keyword evidence="4" id="KW-0472">Membrane</keyword>
<evidence type="ECO:0000259" key="5">
    <source>
        <dbReference type="SMART" id="SM00563"/>
    </source>
</evidence>
<dbReference type="PANTHER" id="PTHR10434">
    <property type="entry name" value="1-ACYL-SN-GLYCEROL-3-PHOSPHATE ACYLTRANSFERASE"/>
    <property type="match status" value="1"/>
</dbReference>